<dbReference type="PANTHER" id="PTHR30349:SF84">
    <property type="entry name" value="PHAGE-RELATED INTEGRASE"/>
    <property type="match status" value="1"/>
</dbReference>
<organism evidence="4 5">
    <name type="scientific">Yoonia vestfoldensis</name>
    <dbReference type="NCBI Taxonomy" id="245188"/>
    <lineage>
        <taxon>Bacteria</taxon>
        <taxon>Pseudomonadati</taxon>
        <taxon>Pseudomonadota</taxon>
        <taxon>Alphaproteobacteria</taxon>
        <taxon>Rhodobacterales</taxon>
        <taxon>Paracoccaceae</taxon>
        <taxon>Yoonia</taxon>
    </lineage>
</organism>
<dbReference type="Proteomes" id="UP000195273">
    <property type="component" value="Chromosome"/>
</dbReference>
<dbReference type="GO" id="GO:0006310">
    <property type="term" value="P:DNA recombination"/>
    <property type="evidence" value="ECO:0007669"/>
    <property type="project" value="UniProtKB-KW"/>
</dbReference>
<dbReference type="InterPro" id="IPR013762">
    <property type="entry name" value="Integrase-like_cat_sf"/>
</dbReference>
<dbReference type="InterPro" id="IPR002104">
    <property type="entry name" value="Integrase_catalytic"/>
</dbReference>
<name>A0A1Y0EGN1_9RHOB</name>
<reference evidence="4 5" key="1">
    <citation type="submission" date="2017-05" db="EMBL/GenBank/DDBJ databases">
        <title>Genome Sequence of Loktanella vestfoldensis Strain SMR4r Isolated from a Culture of the Diatom Skeletonema marinoi.</title>
        <authorList>
            <person name="Topel M."/>
            <person name="Pinder M.I.M."/>
            <person name="Johansson O.N."/>
            <person name="Kourtchenko O."/>
            <person name="Godhe A."/>
            <person name="Clarke A.K."/>
        </authorList>
    </citation>
    <scope>NUCLEOTIDE SEQUENCE [LARGE SCALE GENOMIC DNA]</scope>
    <source>
        <strain evidence="4 5">SMR4r</strain>
    </source>
</reference>
<keyword evidence="5" id="KW-1185">Reference proteome</keyword>
<feature type="domain" description="Tyr recombinase" evidence="3">
    <location>
        <begin position="2"/>
        <end position="188"/>
    </location>
</feature>
<dbReference type="InterPro" id="IPR050090">
    <property type="entry name" value="Tyrosine_recombinase_XerCD"/>
</dbReference>
<dbReference type="KEGG" id="lvs:LOKVESSMR4R_03524"/>
<evidence type="ECO:0000256" key="2">
    <source>
        <dbReference type="ARBA" id="ARBA00023172"/>
    </source>
</evidence>
<dbReference type="RefSeq" id="WP_087213522.1">
    <property type="nucleotide sequence ID" value="NZ_CP021431.1"/>
</dbReference>
<dbReference type="InterPro" id="IPR011010">
    <property type="entry name" value="DNA_brk_join_enz"/>
</dbReference>
<dbReference type="AlphaFoldDB" id="A0A1Y0EGN1"/>
<sequence>MAQAATLNDAQIKRALRYCQSRRYVTRDSTILLFSIYTGLRAKELAALCVGDVYNEDGTVRTQFTLRAEQTKGARTRTVFVNAALTAQLLRYAAWRNIKPSLSTAALFRSQKGNHFSANTMCQLFLNIYKACGLTDASSHSGRRTFITRLANKGVGVRVLAALAGHSSIAVTQRYIDVNDAQLANAVELL</sequence>
<evidence type="ECO:0000313" key="5">
    <source>
        <dbReference type="Proteomes" id="UP000195273"/>
    </source>
</evidence>
<dbReference type="PANTHER" id="PTHR30349">
    <property type="entry name" value="PHAGE INTEGRASE-RELATED"/>
    <property type="match status" value="1"/>
</dbReference>
<dbReference type="EMBL" id="CP021431">
    <property type="protein sequence ID" value="ARU02793.1"/>
    <property type="molecule type" value="Genomic_DNA"/>
</dbReference>
<dbReference type="OrthoDB" id="67979at2"/>
<dbReference type="PROSITE" id="PS51898">
    <property type="entry name" value="TYR_RECOMBINASE"/>
    <property type="match status" value="1"/>
</dbReference>
<dbReference type="GO" id="GO:0015074">
    <property type="term" value="P:DNA integration"/>
    <property type="evidence" value="ECO:0007669"/>
    <property type="project" value="UniProtKB-KW"/>
</dbReference>
<keyword evidence="1" id="KW-0229">DNA integration</keyword>
<dbReference type="CDD" id="cd00397">
    <property type="entry name" value="DNA_BRE_C"/>
    <property type="match status" value="1"/>
</dbReference>
<gene>
    <name evidence="4" type="primary">xerD</name>
    <name evidence="4" type="ORF">LOKVESSMR4R_03524</name>
</gene>
<dbReference type="SUPFAM" id="SSF56349">
    <property type="entry name" value="DNA breaking-rejoining enzymes"/>
    <property type="match status" value="1"/>
</dbReference>
<evidence type="ECO:0000256" key="1">
    <source>
        <dbReference type="ARBA" id="ARBA00022908"/>
    </source>
</evidence>
<evidence type="ECO:0000313" key="4">
    <source>
        <dbReference type="EMBL" id="ARU02793.1"/>
    </source>
</evidence>
<evidence type="ECO:0000259" key="3">
    <source>
        <dbReference type="PROSITE" id="PS51898"/>
    </source>
</evidence>
<dbReference type="Gene3D" id="1.10.443.10">
    <property type="entry name" value="Intergrase catalytic core"/>
    <property type="match status" value="1"/>
</dbReference>
<proteinExistence type="predicted"/>
<protein>
    <submittedName>
        <fullName evidence="4">Tyrosine recombinase XerD</fullName>
    </submittedName>
</protein>
<accession>A0A1Y0EGN1</accession>
<dbReference type="GO" id="GO:0003677">
    <property type="term" value="F:DNA binding"/>
    <property type="evidence" value="ECO:0007669"/>
    <property type="project" value="InterPro"/>
</dbReference>
<dbReference type="Pfam" id="PF00589">
    <property type="entry name" value="Phage_integrase"/>
    <property type="match status" value="1"/>
</dbReference>
<keyword evidence="2" id="KW-0233">DNA recombination</keyword>